<dbReference type="GO" id="GO:0016491">
    <property type="term" value="F:oxidoreductase activity"/>
    <property type="evidence" value="ECO:0007669"/>
    <property type="project" value="InterPro"/>
</dbReference>
<dbReference type="RefSeq" id="WP_005885184.1">
    <property type="nucleotide sequence ID" value="NZ_ADNU01000049.1"/>
</dbReference>
<dbReference type="InterPro" id="IPR036291">
    <property type="entry name" value="NAD(P)-bd_dom_sf"/>
</dbReference>
<dbReference type="Proteomes" id="UP000005714">
    <property type="component" value="Unassembled WGS sequence"/>
</dbReference>
<dbReference type="InterPro" id="IPR020843">
    <property type="entry name" value="ER"/>
</dbReference>
<reference evidence="2 3" key="1">
    <citation type="submission" date="2010-04" db="EMBL/GenBank/DDBJ databases">
        <authorList>
            <person name="Qin X."/>
            <person name="Bachman B."/>
            <person name="Battles P."/>
            <person name="Bell A."/>
            <person name="Bess C."/>
            <person name="Bickham C."/>
            <person name="Chaboub L."/>
            <person name="Chen D."/>
            <person name="Coyle M."/>
            <person name="Deiros D.R."/>
            <person name="Dinh H."/>
            <person name="Forbes L."/>
            <person name="Fowler G."/>
            <person name="Francisco L."/>
            <person name="Fu Q."/>
            <person name="Gubbala S."/>
            <person name="Hale W."/>
            <person name="Han Y."/>
            <person name="Hemphill L."/>
            <person name="Highlander S.K."/>
            <person name="Hirani K."/>
            <person name="Hogues M."/>
            <person name="Jackson L."/>
            <person name="Jakkamsetti A."/>
            <person name="Javaid M."/>
            <person name="Jiang H."/>
            <person name="Korchina V."/>
            <person name="Kovar C."/>
            <person name="Lara F."/>
            <person name="Lee S."/>
            <person name="Mata R."/>
            <person name="Mathew T."/>
            <person name="Moen C."/>
            <person name="Morales K."/>
            <person name="Munidasa M."/>
            <person name="Nazareth L."/>
            <person name="Ngo R."/>
            <person name="Nguyen L."/>
            <person name="Okwuonu G."/>
            <person name="Ongeri F."/>
            <person name="Patil S."/>
            <person name="Petrosino J."/>
            <person name="Pham C."/>
            <person name="Pham P."/>
            <person name="Pu L.-L."/>
            <person name="Puazo M."/>
            <person name="Raj R."/>
            <person name="Reid J."/>
            <person name="Rouhana J."/>
            <person name="Saada N."/>
            <person name="Shang Y."/>
            <person name="Simmons D."/>
            <person name="Thornton R."/>
            <person name="Warren J."/>
            <person name="Weissenberger G."/>
            <person name="Zhang J."/>
            <person name="Zhang L."/>
            <person name="Zhou C."/>
            <person name="Zhu D."/>
            <person name="Muzny D."/>
            <person name="Worley K."/>
            <person name="Gibbs R."/>
        </authorList>
    </citation>
    <scope>NUCLEOTIDE SEQUENCE [LARGE SCALE GENOMIC DNA]</scope>
    <source>
        <strain evidence="2 3">ATCC 49030</strain>
    </source>
</reference>
<evidence type="ECO:0000313" key="2">
    <source>
        <dbReference type="EMBL" id="EFG46833.1"/>
    </source>
</evidence>
<dbReference type="Gene3D" id="3.90.180.10">
    <property type="entry name" value="Medium-chain alcohol dehydrogenases, catalytic domain"/>
    <property type="match status" value="1"/>
</dbReference>
<organism evidence="2 3">
    <name type="scientific">Brevibacterium mcbrellneri ATCC 49030</name>
    <dbReference type="NCBI Taxonomy" id="585530"/>
    <lineage>
        <taxon>Bacteria</taxon>
        <taxon>Bacillati</taxon>
        <taxon>Actinomycetota</taxon>
        <taxon>Actinomycetes</taxon>
        <taxon>Micrococcales</taxon>
        <taxon>Brevibacteriaceae</taxon>
        <taxon>Brevibacterium</taxon>
    </lineage>
</organism>
<dbReference type="Pfam" id="PF13602">
    <property type="entry name" value="ADH_zinc_N_2"/>
    <property type="match status" value="1"/>
</dbReference>
<dbReference type="InterPro" id="IPR052585">
    <property type="entry name" value="Lipid_raft_assoc_Zn_ADH"/>
</dbReference>
<dbReference type="STRING" id="585530.HMPREF0183_1832"/>
<evidence type="ECO:0000259" key="1">
    <source>
        <dbReference type="SMART" id="SM00829"/>
    </source>
</evidence>
<dbReference type="InterPro" id="IPR011032">
    <property type="entry name" value="GroES-like_sf"/>
</dbReference>
<accession>D4YPH2</accession>
<dbReference type="Pfam" id="PF08240">
    <property type="entry name" value="ADH_N"/>
    <property type="match status" value="1"/>
</dbReference>
<gene>
    <name evidence="2" type="ORF">HMPREF0183_1832</name>
</gene>
<dbReference type="EMBL" id="ADNU01000049">
    <property type="protein sequence ID" value="EFG46833.1"/>
    <property type="molecule type" value="Genomic_DNA"/>
</dbReference>
<dbReference type="SMART" id="SM00829">
    <property type="entry name" value="PKS_ER"/>
    <property type="match status" value="1"/>
</dbReference>
<dbReference type="SUPFAM" id="SSF51735">
    <property type="entry name" value="NAD(P)-binding Rossmann-fold domains"/>
    <property type="match status" value="1"/>
</dbReference>
<dbReference type="CDD" id="cd05289">
    <property type="entry name" value="MDR_like_2"/>
    <property type="match status" value="1"/>
</dbReference>
<dbReference type="PANTHER" id="PTHR43482">
    <property type="entry name" value="PROTEIN AST1-RELATED"/>
    <property type="match status" value="1"/>
</dbReference>
<feature type="domain" description="Enoyl reductase (ER)" evidence="1">
    <location>
        <begin position="10"/>
        <end position="298"/>
    </location>
</feature>
<dbReference type="OrthoDB" id="3175656at2"/>
<proteinExistence type="predicted"/>
<protein>
    <submittedName>
        <fullName evidence="2">GroES-like protein</fullName>
    </submittedName>
</protein>
<keyword evidence="3" id="KW-1185">Reference proteome</keyword>
<dbReference type="InterPro" id="IPR013154">
    <property type="entry name" value="ADH-like_N"/>
</dbReference>
<dbReference type="AlphaFoldDB" id="D4YPH2"/>
<dbReference type="Gene3D" id="3.40.50.720">
    <property type="entry name" value="NAD(P)-binding Rossmann-like Domain"/>
    <property type="match status" value="1"/>
</dbReference>
<name>D4YPH2_9MICO</name>
<sequence length="300" mass="31542">MKAAAITTYGSLNALTILDLPVPTASPHEALIAVVSSTINPVDVKTRLPDTPQEVSTFPAVLGWDLAGVVVTAPPESAWRPGDRVIAMHPPQPTGHGCWQQYVTIDPNLLAAAPTNVDLITATTLPLAALTADQALQRLNLRKGERLLVTGAVGSVGGMAVQLATLSGISVTALVSRPEHQTTAISLGATAAQSEFDSAHEFDAIFDTAGILGQPRLLKPGGKLVTVSDDRIPNALAERARIADHNYVHHDPQRLGELSTLVTTGALRLRVAHHYPLSDIQNAHRTVEAGGLDGKVVISV</sequence>
<dbReference type="SUPFAM" id="SSF50129">
    <property type="entry name" value="GroES-like"/>
    <property type="match status" value="1"/>
</dbReference>
<comment type="caution">
    <text evidence="2">The sequence shown here is derived from an EMBL/GenBank/DDBJ whole genome shotgun (WGS) entry which is preliminary data.</text>
</comment>
<dbReference type="eggNOG" id="COG0604">
    <property type="taxonomic scope" value="Bacteria"/>
</dbReference>
<evidence type="ECO:0000313" key="3">
    <source>
        <dbReference type="Proteomes" id="UP000005714"/>
    </source>
</evidence>
<dbReference type="PANTHER" id="PTHR43482:SF1">
    <property type="entry name" value="PROTEIN AST1-RELATED"/>
    <property type="match status" value="1"/>
</dbReference>